<accession>A0A8J7FPX7</accession>
<dbReference type="EMBL" id="JADFUA010000006">
    <property type="protein sequence ID" value="MBE9610064.1"/>
    <property type="molecule type" value="Genomic_DNA"/>
</dbReference>
<sequence>MKDSPSFQTVRIIALLATPAEVESLPASVAGAGEYRIECVPFFCYNLSYGDVVCCSSDDDGEGLFLNRIVRKSGHRTLRIRFAGTAGLAHTQAQSLQDELLADGLRVERFAPRLLAIDVPPSYPFDALCERLNSLAAGLTTLDWECNWECADPDPEVGIDGAELY</sequence>
<reference evidence="1 2" key="1">
    <citation type="submission" date="2020-10" db="EMBL/GenBank/DDBJ databases">
        <title>The genome sequence of Chitinilyticum litopenaei 4Y14.</title>
        <authorList>
            <person name="Liu Y."/>
        </authorList>
    </citation>
    <scope>NUCLEOTIDE SEQUENCE [LARGE SCALE GENOMIC DNA]</scope>
    <source>
        <strain evidence="1 2">4Y14</strain>
    </source>
</reference>
<dbReference type="InterPro" id="IPR025361">
    <property type="entry name" value="DUF4265"/>
</dbReference>
<evidence type="ECO:0000313" key="1">
    <source>
        <dbReference type="EMBL" id="MBE9610064.1"/>
    </source>
</evidence>
<keyword evidence="2" id="KW-1185">Reference proteome</keyword>
<name>A0A8J7FPX7_9NEIS</name>
<dbReference type="AlphaFoldDB" id="A0A8J7FPX7"/>
<protein>
    <submittedName>
        <fullName evidence="1">DUF4265 domain-containing protein</fullName>
    </submittedName>
</protein>
<gene>
    <name evidence="1" type="ORF">INR99_12005</name>
</gene>
<comment type="caution">
    <text evidence="1">The sequence shown here is derived from an EMBL/GenBank/DDBJ whole genome shotgun (WGS) entry which is preliminary data.</text>
</comment>
<proteinExistence type="predicted"/>
<dbReference type="Pfam" id="PF14085">
    <property type="entry name" value="DUF4265"/>
    <property type="match status" value="1"/>
</dbReference>
<dbReference type="Proteomes" id="UP000604481">
    <property type="component" value="Unassembled WGS sequence"/>
</dbReference>
<organism evidence="1 2">
    <name type="scientific">Chitinilyticum piscinae</name>
    <dbReference type="NCBI Taxonomy" id="2866724"/>
    <lineage>
        <taxon>Bacteria</taxon>
        <taxon>Pseudomonadati</taxon>
        <taxon>Pseudomonadota</taxon>
        <taxon>Betaproteobacteria</taxon>
        <taxon>Neisseriales</taxon>
        <taxon>Chitinibacteraceae</taxon>
        <taxon>Chitinilyticum</taxon>
    </lineage>
</organism>
<dbReference type="RefSeq" id="WP_194116578.1">
    <property type="nucleotide sequence ID" value="NZ_JADFUA010000006.1"/>
</dbReference>
<evidence type="ECO:0000313" key="2">
    <source>
        <dbReference type="Proteomes" id="UP000604481"/>
    </source>
</evidence>